<dbReference type="PANTHER" id="PTHR28076:SF1">
    <property type="entry name" value="PROSPORE MEMBRANE ADAPTER PROTEIN SPO71"/>
    <property type="match status" value="1"/>
</dbReference>
<dbReference type="Pfam" id="PF15407">
    <property type="entry name" value="Spo7_2_N"/>
    <property type="match status" value="1"/>
</dbReference>
<evidence type="ECO:0000256" key="1">
    <source>
        <dbReference type="SAM" id="MobiDB-lite"/>
    </source>
</evidence>
<evidence type="ECO:0000313" key="4">
    <source>
        <dbReference type="Proteomes" id="UP000182259"/>
    </source>
</evidence>
<reference evidence="3 4" key="1">
    <citation type="submission" date="2016-10" db="EMBL/GenBank/DDBJ databases">
        <authorList>
            <person name="de Groot N.N."/>
        </authorList>
    </citation>
    <scope>NUCLEOTIDE SEQUENCE [LARGE SCALE GENOMIC DNA]</scope>
    <source>
        <strain evidence="3 4">PYCC 4715</strain>
    </source>
</reference>
<dbReference type="AlphaFoldDB" id="A0A1L0BN33"/>
<dbReference type="InterPro" id="IPR029217">
    <property type="entry name" value="Spo7_2_N"/>
</dbReference>
<dbReference type="InterPro" id="IPR001849">
    <property type="entry name" value="PH_domain"/>
</dbReference>
<dbReference type="Proteomes" id="UP000182259">
    <property type="component" value="Chromosome II"/>
</dbReference>
<feature type="compositionally biased region" description="Polar residues" evidence="1">
    <location>
        <begin position="342"/>
        <end position="355"/>
    </location>
</feature>
<gene>
    <name evidence="3" type="ORF">SAMEA4029009_CIC11G00000000869</name>
</gene>
<accession>A0A1L0BN33</accession>
<dbReference type="SUPFAM" id="SSF50729">
    <property type="entry name" value="PH domain-like"/>
    <property type="match status" value="1"/>
</dbReference>
<dbReference type="InterPro" id="IPR039486">
    <property type="entry name" value="Mug56/Spo71_PH"/>
</dbReference>
<feature type="compositionally biased region" description="Low complexity" evidence="1">
    <location>
        <begin position="326"/>
        <end position="341"/>
    </location>
</feature>
<dbReference type="InterPro" id="IPR040345">
    <property type="entry name" value="Mug56/Spo71"/>
</dbReference>
<dbReference type="PROSITE" id="PS50003">
    <property type="entry name" value="PH_DOMAIN"/>
    <property type="match status" value="1"/>
</dbReference>
<dbReference type="Pfam" id="PF23207">
    <property type="entry name" value="PH_SPO71"/>
    <property type="match status" value="1"/>
</dbReference>
<organism evidence="3 4">
    <name type="scientific">Sungouiella intermedia</name>
    <dbReference type="NCBI Taxonomy" id="45354"/>
    <lineage>
        <taxon>Eukaryota</taxon>
        <taxon>Fungi</taxon>
        <taxon>Dikarya</taxon>
        <taxon>Ascomycota</taxon>
        <taxon>Saccharomycotina</taxon>
        <taxon>Pichiomycetes</taxon>
        <taxon>Metschnikowiaceae</taxon>
        <taxon>Sungouiella</taxon>
    </lineage>
</organism>
<feature type="domain" description="PH" evidence="2">
    <location>
        <begin position="1035"/>
        <end position="1211"/>
    </location>
</feature>
<dbReference type="GO" id="GO:0005628">
    <property type="term" value="C:prospore membrane"/>
    <property type="evidence" value="ECO:0007669"/>
    <property type="project" value="TreeGrafter"/>
</dbReference>
<proteinExistence type="predicted"/>
<dbReference type="PANTHER" id="PTHR28076">
    <property type="entry name" value="SPORULATION-SPECIFIC PROTEIN 71"/>
    <property type="match status" value="1"/>
</dbReference>
<dbReference type="Pfam" id="PF15404">
    <property type="entry name" value="PH_4"/>
    <property type="match status" value="1"/>
</dbReference>
<sequence length="1215" mass="138653">MAVPDTLPSDWEDTLPADQTQKPLKTFDLPKSAFTTFRLIYGTPKDISRLSTSVFLGSIPDVWLGGPQTGLIFGTATRARKSVKRQFKSASSTIRQSVRWFLPIQDSQFDEYADSDDPDEDFNFFTSQNRQMEKQLEDAYYEQGRSLASIDRPLFDGSTPAIDAPAADLENGKVGLSKSIDKGLMEAARGGTTSPEISEPDEDDFLGEFVLNRNLQNLDVNSYESGESVESLVTNSIESLMPFVPIPVDVNGEVHEPPYILLSPDTKNSLKAEGGLRKNGKSLQSPDDAGNRENETRKSIGLEIGERISYAREPSVDGLKPQSLIPSRSQSTSPSRSPSPTVAKQASRTASNTRELNADEIELLQPQDVGVRSNYQIQILGKNPNNTSRMSSISPSIPVTAVPSRSSLAPSRISTNPYLSVAKVKFDVKSTLSRKSTLSKRSKISFALPQPEQPGVSFEKQQYVRAEREHDRMLRKLHSLASRSKGRAKHTGLRLKLKVVESIMSKYKAGEIIRVDRMLVLIEKTSSRDVVVHSEGEHDDARILDRWKEYYTVLRKTKHLLLEIQLFEVSETKDFEGKPDHTLPLSHKLKADFYSTADKSISVIDKKENESIKYIFNSRYVSTAFKWLFIIKEIIRDDMNSRIGVHLTGLDLQLTVNVPDEMLHASLHPSKVLNVVELEKGYYVGHGELLEFLRQELLSSLQRIRHVNNGVDQWLKTNTHPWLCFKFYDRLEWAAANSRVFFIQNRLQGSKSKLEFRQITGTPMFASPPNEEPMERPHSIEGFLARVTNISGEEVSFLRPFYRIQYFYTCDNVLLFSQIFKGTPPSPGNAFMNAANDNSATRDLLPQIYYKMPFPLDEREHIAWLGSPEFAQKDAEAIEEFERKVQQIVKADAMVDLNSVAEVRPVLMSTIIKHHRYFQSFLWYSSTQTIEDEDIIDCAFEIVHANGGKLKLMAPSRIIRDEWVQRLNEIVKFWKNVKLEDIANQVMTQQFNCDRLEINEFDDSNEAHQTKVLEKKLALGNDRLFNTSSMAMATSVIQSGYLYLKHKKHSNFNQYYVLLTPGYLVVFTLYQRSKISGIWKKTPYFKHYLTILLSLCYVYSGDKTWQDLIESSDFSEPGKNDLPRIYSDGWKSSEEDSQRCFTLWFGHKRKLKKGLKEHSTFHQRMGRNAVNNPGLTTMIRKLGVTGKKMVFLARSRQERECWVYKILIEMNRFSK</sequence>
<dbReference type="CDD" id="cd00821">
    <property type="entry name" value="PH"/>
    <property type="match status" value="1"/>
</dbReference>
<name>A0A1L0BN33_9ASCO</name>
<dbReference type="SMART" id="SM01316">
    <property type="entry name" value="Spo7_2_N"/>
    <property type="match status" value="1"/>
</dbReference>
<evidence type="ECO:0000313" key="3">
    <source>
        <dbReference type="EMBL" id="SGZ52691.1"/>
    </source>
</evidence>
<protein>
    <submittedName>
        <fullName evidence="3">CIC11C00000000869</fullName>
    </submittedName>
</protein>
<dbReference type="EMBL" id="LT635765">
    <property type="protein sequence ID" value="SGZ52691.1"/>
    <property type="molecule type" value="Genomic_DNA"/>
</dbReference>
<evidence type="ECO:0000259" key="2">
    <source>
        <dbReference type="PROSITE" id="PS50003"/>
    </source>
</evidence>
<dbReference type="SMART" id="SM00233">
    <property type="entry name" value="PH"/>
    <property type="match status" value="2"/>
</dbReference>
<feature type="compositionally biased region" description="Basic and acidic residues" evidence="1">
    <location>
        <begin position="289"/>
        <end position="310"/>
    </location>
</feature>
<feature type="region of interest" description="Disordered" evidence="1">
    <location>
        <begin position="271"/>
        <end position="356"/>
    </location>
</feature>
<dbReference type="GO" id="GO:1902657">
    <property type="term" value="P:protein localization to prospore membrane"/>
    <property type="evidence" value="ECO:0007669"/>
    <property type="project" value="InterPro"/>
</dbReference>
<dbReference type="InterPro" id="IPR057379">
    <property type="entry name" value="PH_SPO71"/>
</dbReference>